<keyword evidence="4" id="KW-0572">Peptidoglycan-anchor</keyword>
<keyword evidence="2" id="KW-0964">Secreted</keyword>
<dbReference type="PROSITE" id="PS50847">
    <property type="entry name" value="GRAM_POS_ANCHORING"/>
    <property type="match status" value="1"/>
</dbReference>
<reference evidence="9 10" key="1">
    <citation type="journal article" date="2019" name="Int. J. Syst. Evol. Microbiol.">
        <title>Streptomyces cadmiisoli sp. nov., a novel actinomycete isolated from cadmium-contaminated soil.</title>
        <authorList>
            <person name="Li K."/>
            <person name="Tang X."/>
            <person name="Zhao J."/>
            <person name="Guo Y."/>
            <person name="Tang Y."/>
            <person name="Gao J."/>
        </authorList>
    </citation>
    <scope>NUCLEOTIDE SEQUENCE [LARGE SCALE GENOMIC DNA]</scope>
    <source>
        <strain evidence="9 10">ZFG47</strain>
    </source>
</reference>
<evidence type="ECO:0000313" key="10">
    <source>
        <dbReference type="Proteomes" id="UP000249616"/>
    </source>
</evidence>
<organism evidence="9 10">
    <name type="scientific">Streptomyces cadmiisoli</name>
    <dbReference type="NCBI Taxonomy" id="2184053"/>
    <lineage>
        <taxon>Bacteria</taxon>
        <taxon>Bacillati</taxon>
        <taxon>Actinomycetota</taxon>
        <taxon>Actinomycetes</taxon>
        <taxon>Kitasatosporales</taxon>
        <taxon>Streptomycetaceae</taxon>
        <taxon>Streptomyces</taxon>
        <taxon>Streptomyces aurantiacus group</taxon>
    </lineage>
</organism>
<evidence type="ECO:0000259" key="8">
    <source>
        <dbReference type="PROSITE" id="PS50847"/>
    </source>
</evidence>
<dbReference type="AlphaFoldDB" id="A0A2Z4J3V7"/>
<dbReference type="RefSeq" id="WP_053758256.1">
    <property type="nucleotide sequence ID" value="NZ_CBDRHE010000003.1"/>
</dbReference>
<dbReference type="Pfam" id="PF05901">
    <property type="entry name" value="Excalibur"/>
    <property type="match status" value="1"/>
</dbReference>
<dbReference type="SMART" id="SM00894">
    <property type="entry name" value="Excalibur"/>
    <property type="match status" value="1"/>
</dbReference>
<proteinExistence type="predicted"/>
<keyword evidence="6" id="KW-0472">Membrane</keyword>
<keyword evidence="1" id="KW-0134">Cell wall</keyword>
<evidence type="ECO:0000256" key="1">
    <source>
        <dbReference type="ARBA" id="ARBA00022512"/>
    </source>
</evidence>
<name>A0A2Z4J3V7_9ACTN</name>
<dbReference type="EMBL" id="CP030073">
    <property type="protein sequence ID" value="AWW39699.1"/>
    <property type="molecule type" value="Genomic_DNA"/>
</dbReference>
<dbReference type="InterPro" id="IPR019931">
    <property type="entry name" value="LPXTG_anchor"/>
</dbReference>
<keyword evidence="6" id="KW-0812">Transmembrane</keyword>
<dbReference type="KEGG" id="scad:DN051_26050"/>
<evidence type="ECO:0000256" key="3">
    <source>
        <dbReference type="ARBA" id="ARBA00022729"/>
    </source>
</evidence>
<evidence type="ECO:0000256" key="4">
    <source>
        <dbReference type="ARBA" id="ARBA00023088"/>
    </source>
</evidence>
<evidence type="ECO:0000313" key="9">
    <source>
        <dbReference type="EMBL" id="AWW39699.1"/>
    </source>
</evidence>
<keyword evidence="6" id="KW-1133">Transmembrane helix</keyword>
<evidence type="ECO:0000256" key="7">
    <source>
        <dbReference type="SAM" id="SignalP"/>
    </source>
</evidence>
<sequence>MNPFLKRGAVALAAVTAAALPSTALAHDGDHPFENCSAAYAAGYANIEEGDEHYGEHLDRDKDGIGCDSPPADFVPADDEATDDAGTGEQASDDGAADDTDLAETGGSGATPYLAGGGALVVLAGGGLVLAARKRRAND</sequence>
<gene>
    <name evidence="9" type="ORF">DN051_26050</name>
</gene>
<feature type="transmembrane region" description="Helical" evidence="6">
    <location>
        <begin position="113"/>
        <end position="132"/>
    </location>
</feature>
<feature type="chain" id="PRO_5016288007" evidence="7">
    <location>
        <begin position="27"/>
        <end position="139"/>
    </location>
</feature>
<protein>
    <submittedName>
        <fullName evidence="9">LPXTG cell wall anchor domain-containing protein</fullName>
    </submittedName>
</protein>
<feature type="domain" description="Gram-positive cocci surface proteins LPxTG" evidence="8">
    <location>
        <begin position="102"/>
        <end position="139"/>
    </location>
</feature>
<evidence type="ECO:0000256" key="6">
    <source>
        <dbReference type="SAM" id="Phobius"/>
    </source>
</evidence>
<feature type="signal peptide" evidence="7">
    <location>
        <begin position="1"/>
        <end position="26"/>
    </location>
</feature>
<feature type="region of interest" description="Disordered" evidence="5">
    <location>
        <begin position="52"/>
        <end position="110"/>
    </location>
</feature>
<feature type="compositionally biased region" description="Basic and acidic residues" evidence="5">
    <location>
        <begin position="52"/>
        <end position="65"/>
    </location>
</feature>
<keyword evidence="10" id="KW-1185">Reference proteome</keyword>
<feature type="compositionally biased region" description="Acidic residues" evidence="5">
    <location>
        <begin position="91"/>
        <end position="102"/>
    </location>
</feature>
<dbReference type="NCBIfam" id="NF041528">
    <property type="entry name" value="strep_LAETG"/>
    <property type="match status" value="1"/>
</dbReference>
<dbReference type="Proteomes" id="UP000249616">
    <property type="component" value="Chromosome"/>
</dbReference>
<evidence type="ECO:0000256" key="5">
    <source>
        <dbReference type="SAM" id="MobiDB-lite"/>
    </source>
</evidence>
<dbReference type="InterPro" id="IPR008613">
    <property type="entry name" value="Excalibur_Ca-bd_domain"/>
</dbReference>
<dbReference type="NCBIfam" id="TIGR01167">
    <property type="entry name" value="LPXTG_anchor"/>
    <property type="match status" value="1"/>
</dbReference>
<accession>A0A2Z4J3V7</accession>
<dbReference type="GeneID" id="32594164"/>
<evidence type="ECO:0000256" key="2">
    <source>
        <dbReference type="ARBA" id="ARBA00022525"/>
    </source>
</evidence>
<keyword evidence="3 7" id="KW-0732">Signal</keyword>